<evidence type="ECO:0000313" key="7">
    <source>
        <dbReference type="EMBL" id="CAB4675336.1"/>
    </source>
</evidence>
<protein>
    <submittedName>
        <fullName evidence="6">Unannotated protein</fullName>
    </submittedName>
</protein>
<keyword evidence="3" id="KW-0547">Nucleotide-binding</keyword>
<dbReference type="HAMAP" id="MF_01926">
    <property type="entry name" value="PurS"/>
    <property type="match status" value="1"/>
</dbReference>
<dbReference type="PANTHER" id="PTHR34696:SF1">
    <property type="entry name" value="PHOSPHORIBOSYLFORMYLGLYCINAMIDINE SYNTHASE SUBUNIT PURS"/>
    <property type="match status" value="1"/>
</dbReference>
<evidence type="ECO:0000313" key="8">
    <source>
        <dbReference type="EMBL" id="CAB4717602.1"/>
    </source>
</evidence>
<evidence type="ECO:0000256" key="1">
    <source>
        <dbReference type="ARBA" id="ARBA00022490"/>
    </source>
</evidence>
<keyword evidence="4" id="KW-0658">Purine biosynthesis</keyword>
<organism evidence="6">
    <name type="scientific">freshwater metagenome</name>
    <dbReference type="NCBI Taxonomy" id="449393"/>
    <lineage>
        <taxon>unclassified sequences</taxon>
        <taxon>metagenomes</taxon>
        <taxon>ecological metagenomes</taxon>
    </lineage>
</organism>
<dbReference type="SUPFAM" id="SSF82697">
    <property type="entry name" value="PurS-like"/>
    <property type="match status" value="1"/>
</dbReference>
<dbReference type="InterPro" id="IPR036604">
    <property type="entry name" value="PurS-like_sf"/>
</dbReference>
<dbReference type="PANTHER" id="PTHR34696">
    <property type="entry name" value="PHOSPHORIBOSYLFORMYLGLYCINAMIDINE SYNTHASE SUBUNIT PURS"/>
    <property type="match status" value="1"/>
</dbReference>
<evidence type="ECO:0000256" key="4">
    <source>
        <dbReference type="ARBA" id="ARBA00022755"/>
    </source>
</evidence>
<dbReference type="EMBL" id="CAFBPY010000153">
    <property type="protein sequence ID" value="CAB5039710.1"/>
    <property type="molecule type" value="Genomic_DNA"/>
</dbReference>
<dbReference type="Pfam" id="PF02700">
    <property type="entry name" value="PurS"/>
    <property type="match status" value="1"/>
</dbReference>
<keyword evidence="1" id="KW-0963">Cytoplasm</keyword>
<dbReference type="Gene3D" id="3.30.1280.10">
    <property type="entry name" value="Phosphoribosylformylglycinamidine synthase subunit PurS"/>
    <property type="match status" value="1"/>
</dbReference>
<dbReference type="AlphaFoldDB" id="A0A6J6GCA4"/>
<keyword evidence="5" id="KW-0067">ATP-binding</keyword>
<sequence>MTAQSASSVKVIIDVMLKAEILDPQGQAIANALPRMGFSLSPISTRQGKRFELTFDHEPTDLEISEIKKAAETLLANPVIEIFEIRMER</sequence>
<proteinExistence type="inferred from homology"/>
<dbReference type="NCBIfam" id="NF004630">
    <property type="entry name" value="PRK05974.1"/>
    <property type="match status" value="1"/>
</dbReference>
<dbReference type="EMBL" id="CAFBLI010000005">
    <property type="protein sequence ID" value="CAB4856210.1"/>
    <property type="molecule type" value="Genomic_DNA"/>
</dbReference>
<dbReference type="NCBIfam" id="TIGR00302">
    <property type="entry name" value="phosphoribosylformylglycinamidine synthase subunit PurS"/>
    <property type="match status" value="1"/>
</dbReference>
<evidence type="ECO:0000313" key="10">
    <source>
        <dbReference type="EMBL" id="CAB4856210.1"/>
    </source>
</evidence>
<evidence type="ECO:0000256" key="2">
    <source>
        <dbReference type="ARBA" id="ARBA00022598"/>
    </source>
</evidence>
<dbReference type="GO" id="GO:0016874">
    <property type="term" value="F:ligase activity"/>
    <property type="evidence" value="ECO:0007669"/>
    <property type="project" value="UniProtKB-KW"/>
</dbReference>
<dbReference type="GO" id="GO:0005524">
    <property type="term" value="F:ATP binding"/>
    <property type="evidence" value="ECO:0007669"/>
    <property type="project" value="UniProtKB-KW"/>
</dbReference>
<keyword evidence="2" id="KW-0436">Ligase</keyword>
<dbReference type="EMBL" id="CAEZYJ010000043">
    <property type="protein sequence ID" value="CAB4717602.1"/>
    <property type="molecule type" value="Genomic_DNA"/>
</dbReference>
<reference evidence="6" key="1">
    <citation type="submission" date="2020-05" db="EMBL/GenBank/DDBJ databases">
        <authorList>
            <person name="Chiriac C."/>
            <person name="Salcher M."/>
            <person name="Ghai R."/>
            <person name="Kavagutti S V."/>
        </authorList>
    </citation>
    <scope>NUCLEOTIDE SEQUENCE</scope>
</reference>
<evidence type="ECO:0000256" key="5">
    <source>
        <dbReference type="ARBA" id="ARBA00022840"/>
    </source>
</evidence>
<evidence type="ECO:0000313" key="9">
    <source>
        <dbReference type="EMBL" id="CAB4766692.1"/>
    </source>
</evidence>
<gene>
    <name evidence="6" type="ORF">UFOPK1811_00566</name>
    <name evidence="7" type="ORF">UFOPK2360_00133</name>
    <name evidence="8" type="ORF">UFOPK2659_00436</name>
    <name evidence="9" type="ORF">UFOPK2922_00065</name>
    <name evidence="10" type="ORF">UFOPK3306_00142</name>
    <name evidence="11" type="ORF">UFOPK4209_00910</name>
</gene>
<dbReference type="GO" id="GO:0006164">
    <property type="term" value="P:purine nucleotide biosynthetic process"/>
    <property type="evidence" value="ECO:0007669"/>
    <property type="project" value="UniProtKB-KW"/>
</dbReference>
<accession>A0A6J6GCA4</accession>
<dbReference type="EMBL" id="CAEZZS010000002">
    <property type="protein sequence ID" value="CAB4766692.1"/>
    <property type="molecule type" value="Genomic_DNA"/>
</dbReference>
<evidence type="ECO:0000313" key="6">
    <source>
        <dbReference type="EMBL" id="CAB4597469.1"/>
    </source>
</evidence>
<dbReference type="EMBL" id="CAEZXH010000004">
    <property type="protein sequence ID" value="CAB4675336.1"/>
    <property type="molecule type" value="Genomic_DNA"/>
</dbReference>
<evidence type="ECO:0000313" key="11">
    <source>
        <dbReference type="EMBL" id="CAB5039710.1"/>
    </source>
</evidence>
<dbReference type="EMBL" id="CAEZUJ010000015">
    <property type="protein sequence ID" value="CAB4597469.1"/>
    <property type="molecule type" value="Genomic_DNA"/>
</dbReference>
<evidence type="ECO:0000256" key="3">
    <source>
        <dbReference type="ARBA" id="ARBA00022741"/>
    </source>
</evidence>
<name>A0A6J6GCA4_9ZZZZ</name>
<dbReference type="InterPro" id="IPR003850">
    <property type="entry name" value="PurS"/>
</dbReference>